<dbReference type="InterPro" id="IPR002514">
    <property type="entry name" value="Transposase_8"/>
</dbReference>
<dbReference type="AlphaFoldDB" id="A0A238GY97"/>
<dbReference type="SUPFAM" id="SSF46689">
    <property type="entry name" value="Homeodomain-like"/>
    <property type="match status" value="1"/>
</dbReference>
<proteinExistence type="predicted"/>
<name>A0A238GY97_9BURK</name>
<dbReference type="Gene3D" id="1.10.10.60">
    <property type="entry name" value="Homeodomain-like"/>
    <property type="match status" value="1"/>
</dbReference>
<sequence>MYTAEFKLAAVSRVKDGQGVAVARELGISEQTLRNWVKAEASGKLNGAGAKPVTPEQMELSRLRAQNKCLQMELELAKMYGPPRLCKWAFSDETVCVNVSGLSRVSRFGRHGHDGICALGSQ</sequence>
<dbReference type="GO" id="GO:0004803">
    <property type="term" value="F:transposase activity"/>
    <property type="evidence" value="ECO:0007669"/>
    <property type="project" value="InterPro"/>
</dbReference>
<organism evidence="1 2">
    <name type="scientific">Burkholderia singularis</name>
    <dbReference type="NCBI Taxonomy" id="1503053"/>
    <lineage>
        <taxon>Bacteria</taxon>
        <taxon>Pseudomonadati</taxon>
        <taxon>Pseudomonadota</taxon>
        <taxon>Betaproteobacteria</taxon>
        <taxon>Burkholderiales</taxon>
        <taxon>Burkholderiaceae</taxon>
        <taxon>Burkholderia</taxon>
        <taxon>pseudomallei group</taxon>
    </lineage>
</organism>
<protein>
    <submittedName>
        <fullName evidence="1">Mobile element protein</fullName>
    </submittedName>
</protein>
<dbReference type="GO" id="GO:0003677">
    <property type="term" value="F:DNA binding"/>
    <property type="evidence" value="ECO:0007669"/>
    <property type="project" value="InterPro"/>
</dbReference>
<dbReference type="GO" id="GO:0006313">
    <property type="term" value="P:DNA transposition"/>
    <property type="evidence" value="ECO:0007669"/>
    <property type="project" value="InterPro"/>
</dbReference>
<dbReference type="EMBL" id="FXAN01000004">
    <property type="protein sequence ID" value="SMF97958.1"/>
    <property type="molecule type" value="Genomic_DNA"/>
</dbReference>
<accession>A0A238GY97</accession>
<evidence type="ECO:0000313" key="2">
    <source>
        <dbReference type="Proteomes" id="UP000198460"/>
    </source>
</evidence>
<dbReference type="Pfam" id="PF01527">
    <property type="entry name" value="HTH_Tnp_1"/>
    <property type="match status" value="1"/>
</dbReference>
<reference evidence="1 2" key="1">
    <citation type="submission" date="2017-04" db="EMBL/GenBank/DDBJ databases">
        <authorList>
            <person name="Afonso C.L."/>
            <person name="Miller P.J."/>
            <person name="Scott M.A."/>
            <person name="Spackman E."/>
            <person name="Goraichik I."/>
            <person name="Dimitrov K.M."/>
            <person name="Suarez D.L."/>
            <person name="Swayne D.E."/>
        </authorList>
    </citation>
    <scope>NUCLEOTIDE SEQUENCE [LARGE SCALE GENOMIC DNA]</scope>
    <source>
        <strain evidence="1">LMG 28154</strain>
    </source>
</reference>
<dbReference type="InterPro" id="IPR009057">
    <property type="entry name" value="Homeodomain-like_sf"/>
</dbReference>
<dbReference type="Proteomes" id="UP000198460">
    <property type="component" value="Unassembled WGS sequence"/>
</dbReference>
<evidence type="ECO:0000313" key="1">
    <source>
        <dbReference type="EMBL" id="SMF97958.1"/>
    </source>
</evidence>
<gene>
    <name evidence="1" type="ORF">BSIN_1262</name>
</gene>